<reference evidence="2" key="1">
    <citation type="journal article" date="2019" name="Int. J. Syst. Evol. Microbiol.">
        <title>The Global Catalogue of Microorganisms (GCM) 10K type strain sequencing project: providing services to taxonomists for standard genome sequencing and annotation.</title>
        <authorList>
            <consortium name="The Broad Institute Genomics Platform"/>
            <consortium name="The Broad Institute Genome Sequencing Center for Infectious Disease"/>
            <person name="Wu L."/>
            <person name="Ma J."/>
        </authorList>
    </citation>
    <scope>NUCLEOTIDE SEQUENCE [LARGE SCALE GENOMIC DNA]</scope>
    <source>
        <strain evidence="2">CCUG 55608</strain>
    </source>
</reference>
<dbReference type="EMBL" id="JBHTLP010000024">
    <property type="protein sequence ID" value="MFD1145209.1"/>
    <property type="molecule type" value="Genomic_DNA"/>
</dbReference>
<dbReference type="RefSeq" id="WP_265988429.1">
    <property type="nucleotide sequence ID" value="NZ_CP110973.1"/>
</dbReference>
<gene>
    <name evidence="1" type="ORF">ACFQ4C_29025</name>
</gene>
<evidence type="ECO:0000313" key="2">
    <source>
        <dbReference type="Proteomes" id="UP001597116"/>
    </source>
</evidence>
<proteinExistence type="predicted"/>
<comment type="caution">
    <text evidence="1">The sequence shown here is derived from an EMBL/GenBank/DDBJ whole genome shotgun (WGS) entry which is preliminary data.</text>
</comment>
<dbReference type="Gene3D" id="3.90.1570.20">
    <property type="match status" value="1"/>
</dbReference>
<name>A0ABW3QE57_9BACT</name>
<organism evidence="1 2">
    <name type="scientific">Larkinella insperata</name>
    <dbReference type="NCBI Taxonomy" id="332158"/>
    <lineage>
        <taxon>Bacteria</taxon>
        <taxon>Pseudomonadati</taxon>
        <taxon>Bacteroidota</taxon>
        <taxon>Cytophagia</taxon>
        <taxon>Cytophagales</taxon>
        <taxon>Spirosomataceae</taxon>
        <taxon>Larkinella</taxon>
    </lineage>
</organism>
<accession>A0ABW3QE57</accession>
<protein>
    <recommendedName>
        <fullName evidence="3">Uma2 family endonuclease</fullName>
    </recommendedName>
</protein>
<evidence type="ECO:0008006" key="3">
    <source>
        <dbReference type="Google" id="ProtNLM"/>
    </source>
</evidence>
<sequence>MYFPPTNPPSVVHEDWGVWAPAAHQRVIAKLTVGLGVLFYREHAISLEPLPEAMLDEGKASPVPDILLQDDETDQTPIIIEICHTKGLKGDLQKVIQLIDDDLYGILEGFVYDYKASRWYRYRRGDGAIATPSSYSDILQLDLNNFL</sequence>
<dbReference type="Proteomes" id="UP001597116">
    <property type="component" value="Unassembled WGS sequence"/>
</dbReference>
<keyword evidence="2" id="KW-1185">Reference proteome</keyword>
<evidence type="ECO:0000313" key="1">
    <source>
        <dbReference type="EMBL" id="MFD1145209.1"/>
    </source>
</evidence>